<dbReference type="Pfam" id="PF05036">
    <property type="entry name" value="SPOR"/>
    <property type="match status" value="2"/>
</dbReference>
<dbReference type="RefSeq" id="WP_404539364.1">
    <property type="nucleotide sequence ID" value="NZ_JADIKL010000005.1"/>
</dbReference>
<organism evidence="3 4">
    <name type="scientific">Dyella agri</name>
    <dbReference type="NCBI Taxonomy" id="1926869"/>
    <lineage>
        <taxon>Bacteria</taxon>
        <taxon>Pseudomonadati</taxon>
        <taxon>Pseudomonadota</taxon>
        <taxon>Gammaproteobacteria</taxon>
        <taxon>Lysobacterales</taxon>
        <taxon>Rhodanobacteraceae</taxon>
        <taxon>Dyella</taxon>
    </lineage>
</organism>
<name>A0ABW8KGP3_9GAMM</name>
<dbReference type="InterPro" id="IPR052521">
    <property type="entry name" value="Cell_div_SPOR-domain"/>
</dbReference>
<feature type="domain" description="SPOR" evidence="2">
    <location>
        <begin position="298"/>
        <end position="377"/>
    </location>
</feature>
<proteinExistence type="predicted"/>
<evidence type="ECO:0000313" key="4">
    <source>
        <dbReference type="Proteomes" id="UP001620397"/>
    </source>
</evidence>
<dbReference type="InterPro" id="IPR007730">
    <property type="entry name" value="SPOR-like_dom"/>
</dbReference>
<comment type="caution">
    <text evidence="3">The sequence shown here is derived from an EMBL/GenBank/DDBJ whole genome shotgun (WGS) entry which is preliminary data.</text>
</comment>
<keyword evidence="4" id="KW-1185">Reference proteome</keyword>
<dbReference type="PANTHER" id="PTHR38687:SF1">
    <property type="entry name" value="CELL DIVISION PROTEIN DEDD"/>
    <property type="match status" value="1"/>
</dbReference>
<dbReference type="PROSITE" id="PS51724">
    <property type="entry name" value="SPOR"/>
    <property type="match status" value="2"/>
</dbReference>
<evidence type="ECO:0000256" key="1">
    <source>
        <dbReference type="SAM" id="MobiDB-lite"/>
    </source>
</evidence>
<evidence type="ECO:0000259" key="2">
    <source>
        <dbReference type="PROSITE" id="PS51724"/>
    </source>
</evidence>
<feature type="compositionally biased region" description="Low complexity" evidence="1">
    <location>
        <begin position="111"/>
        <end position="123"/>
    </location>
</feature>
<dbReference type="Proteomes" id="UP001620397">
    <property type="component" value="Unassembled WGS sequence"/>
</dbReference>
<reference evidence="3 4" key="1">
    <citation type="submission" date="2020-10" db="EMBL/GenBank/DDBJ databases">
        <title>Phylogeny of dyella-like bacteria.</title>
        <authorList>
            <person name="Fu J."/>
        </authorList>
    </citation>
    <scope>NUCLEOTIDE SEQUENCE [LARGE SCALE GENOMIC DNA]</scope>
    <source>
        <strain evidence="3 4">DKC-1</strain>
    </source>
</reference>
<accession>A0ABW8KGP3</accession>
<gene>
    <name evidence="3" type="ORF">ISP14_10735</name>
</gene>
<feature type="region of interest" description="Disordered" evidence="1">
    <location>
        <begin position="29"/>
        <end position="48"/>
    </location>
</feature>
<sequence length="378" mass="37324">MKTRLLGAAVLIALLVIFVPMFFSSNPPPATASDQSVSLAIPPPQDSNLQTRTMSLTPGAPTTAGSAAPAASGTVAAAPAASTAAVTPGQGNQLATVDIASRRPADVGTDAAAPKAQQQAGPAMGSGASPSQPVIPLQGGSSSVPKAVVAAGAVAAGAAVVAAATHGSPQAQVQAPVAAPAAAPVAADHSLYVLNLSAYANANSVDHLVRRVRSLGYPVLTRVITQAGKQLTLVTAGPFDSRTGAEAARLKITQSIPGVPAKLVEGLGHADSNIASTPVKAASTTAAPAAAPAATAPAPRAGSYAVQLAALGSEADANALRDKLRASGFDGFVDSVSAGGKRLWRVRAGPQTQRADAERVRDQIKAKFGISGNVVGVP</sequence>
<dbReference type="EMBL" id="JADIKL010000005">
    <property type="protein sequence ID" value="MFK2931268.1"/>
    <property type="molecule type" value="Genomic_DNA"/>
</dbReference>
<feature type="region of interest" description="Disordered" evidence="1">
    <location>
        <begin position="105"/>
        <end position="140"/>
    </location>
</feature>
<dbReference type="SUPFAM" id="SSF110997">
    <property type="entry name" value="Sporulation related repeat"/>
    <property type="match status" value="2"/>
</dbReference>
<protein>
    <submittedName>
        <fullName evidence="3">SPOR domain-containing protein</fullName>
    </submittedName>
</protein>
<dbReference type="Gene3D" id="3.30.70.1070">
    <property type="entry name" value="Sporulation related repeat"/>
    <property type="match status" value="2"/>
</dbReference>
<dbReference type="PANTHER" id="PTHR38687">
    <property type="entry name" value="CELL DIVISION PROTEIN DEDD-RELATED"/>
    <property type="match status" value="1"/>
</dbReference>
<dbReference type="InterPro" id="IPR036680">
    <property type="entry name" value="SPOR-like_sf"/>
</dbReference>
<evidence type="ECO:0000313" key="3">
    <source>
        <dbReference type="EMBL" id="MFK2931268.1"/>
    </source>
</evidence>
<feature type="domain" description="SPOR" evidence="2">
    <location>
        <begin position="186"/>
        <end position="266"/>
    </location>
</feature>